<gene>
    <name evidence="1" type="ORF">KIN20_034213</name>
</gene>
<sequence length="76" mass="8815">MTSCGPSTRINAFEEGQTHRHVSNRDKDYRVSERMTHHVAETTVFFLAETRKSTKAICHYCKYFAVTTIGILRKYS</sequence>
<dbReference type="EMBL" id="JAHQIW010007096">
    <property type="protein sequence ID" value="KAJ1372136.1"/>
    <property type="molecule type" value="Genomic_DNA"/>
</dbReference>
<name>A0AAD5R9T4_PARTN</name>
<evidence type="ECO:0000313" key="2">
    <source>
        <dbReference type="Proteomes" id="UP001196413"/>
    </source>
</evidence>
<reference evidence="1" key="1">
    <citation type="submission" date="2021-06" db="EMBL/GenBank/DDBJ databases">
        <title>Parelaphostrongylus tenuis whole genome reference sequence.</title>
        <authorList>
            <person name="Garwood T.J."/>
            <person name="Larsen P.A."/>
            <person name="Fountain-Jones N.M."/>
            <person name="Garbe J.R."/>
            <person name="Macchietto M.G."/>
            <person name="Kania S.A."/>
            <person name="Gerhold R.W."/>
            <person name="Richards J.E."/>
            <person name="Wolf T.M."/>
        </authorList>
    </citation>
    <scope>NUCLEOTIDE SEQUENCE</scope>
    <source>
        <strain evidence="1">MNPRO001-30</strain>
        <tissue evidence="1">Meninges</tissue>
    </source>
</reference>
<dbReference type="Proteomes" id="UP001196413">
    <property type="component" value="Unassembled WGS sequence"/>
</dbReference>
<comment type="caution">
    <text evidence="1">The sequence shown here is derived from an EMBL/GenBank/DDBJ whole genome shotgun (WGS) entry which is preliminary data.</text>
</comment>
<accession>A0AAD5R9T4</accession>
<keyword evidence="2" id="KW-1185">Reference proteome</keyword>
<evidence type="ECO:0000313" key="1">
    <source>
        <dbReference type="EMBL" id="KAJ1372136.1"/>
    </source>
</evidence>
<organism evidence="1 2">
    <name type="scientific">Parelaphostrongylus tenuis</name>
    <name type="common">Meningeal worm</name>
    <dbReference type="NCBI Taxonomy" id="148309"/>
    <lineage>
        <taxon>Eukaryota</taxon>
        <taxon>Metazoa</taxon>
        <taxon>Ecdysozoa</taxon>
        <taxon>Nematoda</taxon>
        <taxon>Chromadorea</taxon>
        <taxon>Rhabditida</taxon>
        <taxon>Rhabditina</taxon>
        <taxon>Rhabditomorpha</taxon>
        <taxon>Strongyloidea</taxon>
        <taxon>Metastrongylidae</taxon>
        <taxon>Parelaphostrongylus</taxon>
    </lineage>
</organism>
<dbReference type="AlphaFoldDB" id="A0AAD5R9T4"/>
<proteinExistence type="predicted"/>
<protein>
    <submittedName>
        <fullName evidence="1">Uncharacterized protein</fullName>
    </submittedName>
</protein>